<dbReference type="KEGG" id="tpal:117651710"/>
<evidence type="ECO:0000313" key="3">
    <source>
        <dbReference type="RefSeq" id="XP_034251875.1"/>
    </source>
</evidence>
<accession>A0A6P9A367</accession>
<dbReference type="RefSeq" id="XP_034251875.1">
    <property type="nucleotide sequence ID" value="XM_034395984.1"/>
</dbReference>
<evidence type="ECO:0000256" key="1">
    <source>
        <dbReference type="SAM" id="MobiDB-lite"/>
    </source>
</evidence>
<dbReference type="GeneID" id="117651710"/>
<reference evidence="3" key="1">
    <citation type="submission" date="2025-08" db="UniProtKB">
        <authorList>
            <consortium name="RefSeq"/>
        </authorList>
    </citation>
    <scope>IDENTIFICATION</scope>
    <source>
        <tissue evidence="3">Total insect</tissue>
    </source>
</reference>
<dbReference type="InParanoid" id="A0A6P9A367"/>
<dbReference type="OrthoDB" id="6763109at2759"/>
<gene>
    <name evidence="3" type="primary">LOC117651710</name>
</gene>
<keyword evidence="2" id="KW-1185">Reference proteome</keyword>
<dbReference type="AlphaFoldDB" id="A0A6P9A367"/>
<feature type="compositionally biased region" description="Basic and acidic residues" evidence="1">
    <location>
        <begin position="61"/>
        <end position="77"/>
    </location>
</feature>
<dbReference type="Proteomes" id="UP000515158">
    <property type="component" value="Unplaced"/>
</dbReference>
<name>A0A6P9A367_THRPL</name>
<sequence length="110" mass="12664">MLDCYDEFVCSPPGFHAFRQEKPHWLDQEPIPWSVREAAREKCNRWLQTCPLSAAARAREMSARRDTLDTDPRRRSMVEPPPPRSLTSTPALADHVPAITAVRKLKQLKK</sequence>
<organism evidence="3">
    <name type="scientific">Thrips palmi</name>
    <name type="common">Melon thrips</name>
    <dbReference type="NCBI Taxonomy" id="161013"/>
    <lineage>
        <taxon>Eukaryota</taxon>
        <taxon>Metazoa</taxon>
        <taxon>Ecdysozoa</taxon>
        <taxon>Arthropoda</taxon>
        <taxon>Hexapoda</taxon>
        <taxon>Insecta</taxon>
        <taxon>Pterygota</taxon>
        <taxon>Neoptera</taxon>
        <taxon>Paraneoptera</taxon>
        <taxon>Thysanoptera</taxon>
        <taxon>Terebrantia</taxon>
        <taxon>Thripoidea</taxon>
        <taxon>Thripidae</taxon>
        <taxon>Thrips</taxon>
    </lineage>
</organism>
<protein>
    <submittedName>
        <fullName evidence="3">Uncharacterized protein LOC117651710</fullName>
    </submittedName>
</protein>
<evidence type="ECO:0000313" key="2">
    <source>
        <dbReference type="Proteomes" id="UP000515158"/>
    </source>
</evidence>
<feature type="region of interest" description="Disordered" evidence="1">
    <location>
        <begin position="61"/>
        <end position="93"/>
    </location>
</feature>
<proteinExistence type="predicted"/>